<dbReference type="Gramene" id="RZC73701">
    <property type="protein sequence ID" value="RZC73701"/>
    <property type="gene ID" value="C5167_049182"/>
</dbReference>
<protein>
    <submittedName>
        <fullName evidence="1">Uncharacterized protein</fullName>
    </submittedName>
</protein>
<dbReference type="AlphaFoldDB" id="A0A4Y7KNE7"/>
<sequence>MIADEVQLALEMRVTKVVSIDLSGNPGDWYFLIRRSAIMHCSSLFNTPNFYVFIQAILPYYQALEKFAPHIQQACVYSVMGY</sequence>
<dbReference type="EMBL" id="CM010722">
    <property type="protein sequence ID" value="RZC73701.1"/>
    <property type="molecule type" value="Genomic_DNA"/>
</dbReference>
<proteinExistence type="predicted"/>
<gene>
    <name evidence="1" type="ORF">C5167_049182</name>
</gene>
<evidence type="ECO:0000313" key="2">
    <source>
        <dbReference type="Proteomes" id="UP000316621"/>
    </source>
</evidence>
<evidence type="ECO:0000313" key="1">
    <source>
        <dbReference type="EMBL" id="RZC73701.1"/>
    </source>
</evidence>
<organism evidence="1 2">
    <name type="scientific">Papaver somniferum</name>
    <name type="common">Opium poppy</name>
    <dbReference type="NCBI Taxonomy" id="3469"/>
    <lineage>
        <taxon>Eukaryota</taxon>
        <taxon>Viridiplantae</taxon>
        <taxon>Streptophyta</taxon>
        <taxon>Embryophyta</taxon>
        <taxon>Tracheophyta</taxon>
        <taxon>Spermatophyta</taxon>
        <taxon>Magnoliopsida</taxon>
        <taxon>Ranunculales</taxon>
        <taxon>Papaveraceae</taxon>
        <taxon>Papaveroideae</taxon>
        <taxon>Papaver</taxon>
    </lineage>
</organism>
<dbReference type="Proteomes" id="UP000316621">
    <property type="component" value="Chromosome 8"/>
</dbReference>
<name>A0A4Y7KNE7_PAPSO</name>
<reference evidence="1 2" key="1">
    <citation type="journal article" date="2018" name="Science">
        <title>The opium poppy genome and morphinan production.</title>
        <authorList>
            <person name="Guo L."/>
            <person name="Winzer T."/>
            <person name="Yang X."/>
            <person name="Li Y."/>
            <person name="Ning Z."/>
            <person name="He Z."/>
            <person name="Teodor R."/>
            <person name="Lu Y."/>
            <person name="Bowser T.A."/>
            <person name="Graham I.A."/>
            <person name="Ye K."/>
        </authorList>
    </citation>
    <scope>NUCLEOTIDE SEQUENCE [LARGE SCALE GENOMIC DNA]</scope>
    <source>
        <strain evidence="2">cv. HN1</strain>
        <tissue evidence="1">Leaves</tissue>
    </source>
</reference>
<keyword evidence="2" id="KW-1185">Reference proteome</keyword>
<accession>A0A4Y7KNE7</accession>